<evidence type="ECO:0000256" key="1">
    <source>
        <dbReference type="SAM" id="MobiDB-lite"/>
    </source>
</evidence>
<dbReference type="RefSeq" id="XP_011128847.1">
    <property type="nucleotide sequence ID" value="XM_011130545.1"/>
</dbReference>
<dbReference type="AlphaFoldDB" id="A0A023BCL9"/>
<dbReference type="Proteomes" id="UP000019763">
    <property type="component" value="Unassembled WGS sequence"/>
</dbReference>
<feature type="compositionally biased region" description="Basic and acidic residues" evidence="1">
    <location>
        <begin position="781"/>
        <end position="824"/>
    </location>
</feature>
<feature type="region of interest" description="Disordered" evidence="1">
    <location>
        <begin position="23"/>
        <end position="52"/>
    </location>
</feature>
<sequence length="824" mass="93251">MRVCCATQKSRWVVVAILGVPRPVGGTLPNEPNDTPVDCSGGPPKSSLTGLSVTRESRSNAVAEGDASHYGQPNTTLVTLQGPSEWDWVEPAFVKADSRELLVQDCPEPKVEVSGEPSIRPFLFEAWYETVKEPFWEPLPEVRQEPLVPVSARASVDSELELLIEAWPQCVKKSPYEILIEPSRDPLMGQLEEASLELVGEVFGEPAEASSELMVGVSMESLKEVSMEPLVEAAVEPLVETCPAPSGKPGARPSLVLRVLDECLEMEKDLRPALRPDEEEEVVRWAETDILQELRNRKTTADMSISEFEACSWRWLKLVLLMREWQDKGGSFKEVISTLDNLVSRPVGLSDIWFLAGMVQRFVSSMSFSRVLHRTLMPHSGWDCRRMIYREGFPDTIVRLPESEECVNRVSASSKLEWWLRQAERNIRIDEDTWTVPRHLASLFRVQRVLGKPTFDDAIEAMKYRIPPPSYAKLSNRQYLACLLKYVKTDMSKNVHRTKPCRDPQASSTDPVEEMRTFVAGMVEECSRNDKIEERSSTMKKYIAGYALRSFQAVLSRKRDKGYRIRNPFNSCGWRWLSLAGLMNDYLEPELVTELISDSEMVVPRPKHVSPLWYLACRMQACLKGTDIARIFNGDPPSWWISNTVIYQDSFPQTFGELPMSERSAQLIGFSSKAAHWIASGIRRFHTTNRTWSPTPYFNIVDRFQAVLGDIKFNEMINLIKPRFSTIARAQHKMCNLSDKAIAEVILRYAGVARRESIRFCKAWQTGNLEKTDTNSSVDEPLAKEPPAKEPPAKEPPAKEPPAKEPPAKEPPAKEPPAKKKRDG</sequence>
<comment type="caution">
    <text evidence="2">The sequence shown here is derived from an EMBL/GenBank/DDBJ whole genome shotgun (WGS) entry which is preliminary data.</text>
</comment>
<dbReference type="GeneID" id="22910711"/>
<proteinExistence type="predicted"/>
<evidence type="ECO:0000313" key="3">
    <source>
        <dbReference type="Proteomes" id="UP000019763"/>
    </source>
</evidence>
<dbReference type="VEuPathDB" id="CryptoDB:GNI_012140"/>
<organism evidence="2 3">
    <name type="scientific">Gregarina niphandrodes</name>
    <name type="common">Septate eugregarine</name>
    <dbReference type="NCBI Taxonomy" id="110365"/>
    <lineage>
        <taxon>Eukaryota</taxon>
        <taxon>Sar</taxon>
        <taxon>Alveolata</taxon>
        <taxon>Apicomplexa</taxon>
        <taxon>Conoidasida</taxon>
        <taxon>Gregarinasina</taxon>
        <taxon>Eugregarinorida</taxon>
        <taxon>Gregarinidae</taxon>
        <taxon>Gregarina</taxon>
    </lineage>
</organism>
<evidence type="ECO:0000313" key="2">
    <source>
        <dbReference type="EMBL" id="EZG85054.1"/>
    </source>
</evidence>
<keyword evidence="3" id="KW-1185">Reference proteome</keyword>
<feature type="region of interest" description="Disordered" evidence="1">
    <location>
        <begin position="771"/>
        <end position="824"/>
    </location>
</feature>
<dbReference type="EMBL" id="AFNH02000089">
    <property type="protein sequence ID" value="EZG85054.1"/>
    <property type="molecule type" value="Genomic_DNA"/>
</dbReference>
<name>A0A023BCL9_GRENI</name>
<gene>
    <name evidence="2" type="ORF">GNI_012140</name>
</gene>
<reference evidence="2" key="1">
    <citation type="submission" date="2013-12" db="EMBL/GenBank/DDBJ databases">
        <authorList>
            <person name="Omoto C.K."/>
            <person name="Sibley D."/>
            <person name="Venepally P."/>
            <person name="Hadjithomas M."/>
            <person name="Karamycheva S."/>
            <person name="Brunk B."/>
            <person name="Roos D."/>
            <person name="Caler E."/>
            <person name="Lorenzi H."/>
        </authorList>
    </citation>
    <scope>NUCLEOTIDE SEQUENCE</scope>
</reference>
<accession>A0A023BCL9</accession>
<protein>
    <submittedName>
        <fullName evidence="2">Uncharacterized protein</fullName>
    </submittedName>
</protein>